<dbReference type="InterPro" id="IPR001680">
    <property type="entry name" value="WD40_rpt"/>
</dbReference>
<reference evidence="5" key="1">
    <citation type="submission" date="2015-06" db="UniProtKB">
        <authorList>
            <consortium name="EnsemblPlants"/>
        </authorList>
    </citation>
    <scope>IDENTIFICATION</scope>
</reference>
<dbReference type="Gene3D" id="2.60.40.10">
    <property type="entry name" value="Immunoglobulins"/>
    <property type="match status" value="1"/>
</dbReference>
<dbReference type="GO" id="GO:0006886">
    <property type="term" value="P:intracellular protein transport"/>
    <property type="evidence" value="ECO:0007669"/>
    <property type="project" value="TreeGrafter"/>
</dbReference>
<dbReference type="SUPFAM" id="SSF49354">
    <property type="entry name" value="PapD-like"/>
    <property type="match status" value="1"/>
</dbReference>
<dbReference type="InterPro" id="IPR050844">
    <property type="entry name" value="Coatomer_complex_subunit"/>
</dbReference>
<keyword evidence="4" id="KW-0968">Cytoplasmic vesicle</keyword>
<evidence type="ECO:0000256" key="4">
    <source>
        <dbReference type="ARBA" id="ARBA00023329"/>
    </source>
</evidence>
<dbReference type="SUPFAM" id="SSF50978">
    <property type="entry name" value="WD40 repeat-like"/>
    <property type="match status" value="1"/>
</dbReference>
<dbReference type="Gene3D" id="2.130.10.10">
    <property type="entry name" value="YVTN repeat-like/Quinoprotein amine dehydrogenase"/>
    <property type="match status" value="1"/>
</dbReference>
<protein>
    <submittedName>
        <fullName evidence="5">Putative coatomer subunit beta'-3</fullName>
    </submittedName>
</protein>
<dbReference type="Pfam" id="PF00400">
    <property type="entry name" value="WD40"/>
    <property type="match status" value="3"/>
</dbReference>
<dbReference type="AlphaFoldDB" id="R7WCB0"/>
<dbReference type="PROSITE" id="PS50294">
    <property type="entry name" value="WD_REPEATS_REGION"/>
    <property type="match status" value="3"/>
</dbReference>
<dbReference type="PROSITE" id="PS50202">
    <property type="entry name" value="MSP"/>
    <property type="match status" value="1"/>
</dbReference>
<evidence type="ECO:0000256" key="2">
    <source>
        <dbReference type="ARBA" id="ARBA00022574"/>
    </source>
</evidence>
<evidence type="ECO:0000256" key="1">
    <source>
        <dbReference type="ARBA" id="ARBA00004156"/>
    </source>
</evidence>
<dbReference type="InterPro" id="IPR036322">
    <property type="entry name" value="WD40_repeat_dom_sf"/>
</dbReference>
<dbReference type="GO" id="GO:0006888">
    <property type="term" value="P:endoplasmic reticulum to Golgi vesicle-mediated transport"/>
    <property type="evidence" value="ECO:0007669"/>
    <property type="project" value="TreeGrafter"/>
</dbReference>
<dbReference type="PANTHER" id="PTHR19876">
    <property type="entry name" value="COATOMER"/>
    <property type="match status" value="1"/>
</dbReference>
<dbReference type="InterPro" id="IPR020472">
    <property type="entry name" value="WD40_PAC1"/>
</dbReference>
<dbReference type="PROSITE" id="PS00678">
    <property type="entry name" value="WD_REPEATS_1"/>
    <property type="match status" value="1"/>
</dbReference>
<dbReference type="InterPro" id="IPR019775">
    <property type="entry name" value="WD40_repeat_CS"/>
</dbReference>
<organism evidence="5">
    <name type="scientific">Aegilops tauschii</name>
    <name type="common">Tausch's goatgrass</name>
    <name type="synonym">Aegilops squarrosa</name>
    <dbReference type="NCBI Taxonomy" id="37682"/>
    <lineage>
        <taxon>Eukaryota</taxon>
        <taxon>Viridiplantae</taxon>
        <taxon>Streptophyta</taxon>
        <taxon>Embryophyta</taxon>
        <taxon>Tracheophyta</taxon>
        <taxon>Spermatophyta</taxon>
        <taxon>Magnoliopsida</taxon>
        <taxon>Liliopsida</taxon>
        <taxon>Poales</taxon>
        <taxon>Poaceae</taxon>
        <taxon>BOP clade</taxon>
        <taxon>Pooideae</taxon>
        <taxon>Triticodae</taxon>
        <taxon>Triticeae</taxon>
        <taxon>Triticinae</taxon>
        <taxon>Aegilops</taxon>
    </lineage>
</organism>
<dbReference type="PANTHER" id="PTHR19876:SF72">
    <property type="entry name" value="COATOMER WD ASSOCIATED REGION DOMAIN-CONTAINING PROTEIN"/>
    <property type="match status" value="1"/>
</dbReference>
<name>R7WCB0_AEGTA</name>
<evidence type="ECO:0000256" key="3">
    <source>
        <dbReference type="ARBA" id="ARBA00022737"/>
    </source>
</evidence>
<accession>R7WCB0</accession>
<dbReference type="GO" id="GO:0006890">
    <property type="term" value="P:retrograde vesicle-mediated transport, Golgi to endoplasmic reticulum"/>
    <property type="evidence" value="ECO:0007669"/>
    <property type="project" value="TreeGrafter"/>
</dbReference>
<dbReference type="CDD" id="cd00200">
    <property type="entry name" value="WD40"/>
    <property type="match status" value="1"/>
</dbReference>
<dbReference type="InterPro" id="IPR008962">
    <property type="entry name" value="PapD-like_sf"/>
</dbReference>
<sequence length="553" mass="62429">METRSAPVSSLRCRKFAGSRRALLCPAHNPTLPIYSYKRRTWTLSPSSSVNFLVNPTIFNTSTIHRSLTFKQRCDHIVGLKKQFRMYHVIDWVNRYMEHSGLESMHAGREKASNLPCASLENIMEDSSYERINSQGVSRHVYKVITGSCEALDVHPLELRFPLDYNTLILCPLHLTNNTDEQVAFKLMPKRGIYSCFRNIPLYGVVPQRSSYTLIVIMTPPAKRSEDTDFDLILQSIKFGEGIIQGQCNDRSFEAAKEVGTGMHEVTLKAVSAPQGETIYKHTIPPVMKVISVERARQELYSIDANPEKSWIIIGHSGGYVRIWDYVTQQWFVAGSSDGIHVQEEAIKKKKIQRFRARVSSVTSLAVHPTKPYVVSSSYGGLIKLWDWDKGWECITTFEGEHSDVVCQLAFNPNDTNSFASVSNDRTIKVWGLDSPKSHYTLSGHSDNVKCLDFFTRDDGQYLITGSVDNTAKIWDLQKKTCILTLEVFRSPVIYVFSHPNLPVLITGTRNGIIYLWSSTDFRVVIGQSHAISIVDIDDEETIGGKGDNESSI</sequence>
<dbReference type="EnsemblPlants" id="EMT17190">
    <property type="protein sequence ID" value="EMT17190"/>
    <property type="gene ID" value="F775_24426"/>
</dbReference>
<dbReference type="InterPro" id="IPR000535">
    <property type="entry name" value="MSP_dom"/>
</dbReference>
<dbReference type="GO" id="GO:0030126">
    <property type="term" value="C:COPI vesicle coat"/>
    <property type="evidence" value="ECO:0007669"/>
    <property type="project" value="TreeGrafter"/>
</dbReference>
<comment type="subcellular location">
    <subcellularLocation>
        <location evidence="1">Cytoplasmic vesicle membrane</location>
    </subcellularLocation>
</comment>
<dbReference type="SMART" id="SM00320">
    <property type="entry name" value="WD40"/>
    <property type="match status" value="5"/>
</dbReference>
<keyword evidence="3" id="KW-0677">Repeat</keyword>
<dbReference type="PROSITE" id="PS50082">
    <property type="entry name" value="WD_REPEATS_2"/>
    <property type="match status" value="3"/>
</dbReference>
<dbReference type="GO" id="GO:0006891">
    <property type="term" value="P:intra-Golgi vesicle-mediated transport"/>
    <property type="evidence" value="ECO:0007669"/>
    <property type="project" value="TreeGrafter"/>
</dbReference>
<keyword evidence="2" id="KW-0853">WD repeat</keyword>
<dbReference type="InterPro" id="IPR015943">
    <property type="entry name" value="WD40/YVTN_repeat-like_dom_sf"/>
</dbReference>
<dbReference type="PRINTS" id="PR00320">
    <property type="entry name" value="GPROTEINBRPT"/>
</dbReference>
<dbReference type="ExpressionAtlas" id="R7WCB0">
    <property type="expression patterns" value="baseline"/>
</dbReference>
<evidence type="ECO:0000313" key="5">
    <source>
        <dbReference type="EnsemblPlants" id="EMT17190"/>
    </source>
</evidence>
<dbReference type="InterPro" id="IPR013783">
    <property type="entry name" value="Ig-like_fold"/>
</dbReference>
<proteinExistence type="predicted"/>